<reference evidence="1 2" key="1">
    <citation type="submission" date="2019-04" db="EMBL/GenBank/DDBJ databases">
        <title>Friends and foes A comparative genomics study of 23 Aspergillus species from section Flavi.</title>
        <authorList>
            <consortium name="DOE Joint Genome Institute"/>
            <person name="Kjaerbolling I."/>
            <person name="Vesth T."/>
            <person name="Frisvad J.C."/>
            <person name="Nybo J.L."/>
            <person name="Theobald S."/>
            <person name="Kildgaard S."/>
            <person name="Isbrandt T."/>
            <person name="Kuo A."/>
            <person name="Sato A."/>
            <person name="Lyhne E.K."/>
            <person name="Kogle M.E."/>
            <person name="Wiebenga A."/>
            <person name="Kun R.S."/>
            <person name="Lubbers R.J."/>
            <person name="Makela M.R."/>
            <person name="Barry K."/>
            <person name="Chovatia M."/>
            <person name="Clum A."/>
            <person name="Daum C."/>
            <person name="Haridas S."/>
            <person name="He G."/>
            <person name="LaButti K."/>
            <person name="Lipzen A."/>
            <person name="Mondo S."/>
            <person name="Riley R."/>
            <person name="Salamov A."/>
            <person name="Simmons B.A."/>
            <person name="Magnuson J.K."/>
            <person name="Henrissat B."/>
            <person name="Mortensen U.H."/>
            <person name="Larsen T.O."/>
            <person name="Devries R.P."/>
            <person name="Grigoriev I.V."/>
            <person name="Machida M."/>
            <person name="Baker S.E."/>
            <person name="Andersen M.R."/>
        </authorList>
    </citation>
    <scope>NUCLEOTIDE SEQUENCE [LARGE SCALE GENOMIC DNA]</scope>
    <source>
        <strain evidence="1 2">CBS 151.66</strain>
    </source>
</reference>
<keyword evidence="2" id="KW-1185">Reference proteome</keyword>
<gene>
    <name evidence="1" type="ORF">BDV29DRAFT_201133</name>
</gene>
<name>A0A5N5X5W5_9EURO</name>
<proteinExistence type="predicted"/>
<evidence type="ECO:0000313" key="2">
    <source>
        <dbReference type="Proteomes" id="UP000326565"/>
    </source>
</evidence>
<accession>A0A5N5X5W5</accession>
<dbReference type="Proteomes" id="UP000326565">
    <property type="component" value="Unassembled WGS sequence"/>
</dbReference>
<dbReference type="OrthoDB" id="2117718at2759"/>
<organism evidence="1 2">
    <name type="scientific">Aspergillus leporis</name>
    <dbReference type="NCBI Taxonomy" id="41062"/>
    <lineage>
        <taxon>Eukaryota</taxon>
        <taxon>Fungi</taxon>
        <taxon>Dikarya</taxon>
        <taxon>Ascomycota</taxon>
        <taxon>Pezizomycotina</taxon>
        <taxon>Eurotiomycetes</taxon>
        <taxon>Eurotiomycetidae</taxon>
        <taxon>Eurotiales</taxon>
        <taxon>Aspergillaceae</taxon>
        <taxon>Aspergillus</taxon>
        <taxon>Aspergillus subgen. Circumdati</taxon>
    </lineage>
</organism>
<dbReference type="AlphaFoldDB" id="A0A5N5X5W5"/>
<evidence type="ECO:0000313" key="1">
    <source>
        <dbReference type="EMBL" id="KAB8074914.1"/>
    </source>
</evidence>
<protein>
    <submittedName>
        <fullName evidence="1">Uncharacterized protein</fullName>
    </submittedName>
</protein>
<sequence length="331" mass="37506">MNTKEQLQQVYLKPCEGATYPTIPQEIHEDARRETAKHYHSLLEELICSSSYSLVSTYNFPPYPLLVSQDQVLHLGKFNDALTHAIDSIVERWWTDREAAFPQRMPLGSVEEDLLRWVQKASEEKLVRRFDIRKGVWHPDFLLGSSNQLKSNGYMIIEHVFASFDAEAPIHVLVSTINSLSMDLFMHLAEQRRAIKPRVIDSSKLRLMKDAQSKTGHALYCIHDRQIVLRSTQTELCSLPQDILRHIAICMLTSEQAELLQLGIAPTIIPGSPELDHLVHRGPNGQCIKNEFVVKPAGLGGCGGITYGRDLTVDEWDSITTSLRGMRQLPN</sequence>
<dbReference type="EMBL" id="ML732202">
    <property type="protein sequence ID" value="KAB8074914.1"/>
    <property type="molecule type" value="Genomic_DNA"/>
</dbReference>